<feature type="transmembrane region" description="Helical" evidence="6">
    <location>
        <begin position="218"/>
        <end position="237"/>
    </location>
</feature>
<name>A0A432ZDJ1_9GAMM</name>
<comment type="caution">
    <text evidence="7">The sequence shown here is derived from an EMBL/GenBank/DDBJ whole genome shotgun (WGS) entry which is preliminary data.</text>
</comment>
<evidence type="ECO:0000313" key="7">
    <source>
        <dbReference type="EMBL" id="RUO76028.1"/>
    </source>
</evidence>
<dbReference type="CDD" id="cd06662">
    <property type="entry name" value="SURF1"/>
    <property type="match status" value="1"/>
</dbReference>
<keyword evidence="5 6" id="KW-0472">Membrane</keyword>
<evidence type="ECO:0000256" key="4">
    <source>
        <dbReference type="ARBA" id="ARBA00022989"/>
    </source>
</evidence>
<keyword evidence="6" id="KW-1003">Cell membrane</keyword>
<dbReference type="GO" id="GO:0005886">
    <property type="term" value="C:plasma membrane"/>
    <property type="evidence" value="ECO:0007669"/>
    <property type="project" value="UniProtKB-SubCell"/>
</dbReference>
<comment type="similarity">
    <text evidence="2 6">Belongs to the SURF1 family.</text>
</comment>
<keyword evidence="3 6" id="KW-0812">Transmembrane</keyword>
<accession>A0A432ZDJ1</accession>
<evidence type="ECO:0000256" key="3">
    <source>
        <dbReference type="ARBA" id="ARBA00022692"/>
    </source>
</evidence>
<dbReference type="InterPro" id="IPR002994">
    <property type="entry name" value="Surf1/Shy1"/>
</dbReference>
<dbReference type="PROSITE" id="PS50895">
    <property type="entry name" value="SURF1"/>
    <property type="match status" value="1"/>
</dbReference>
<protein>
    <recommendedName>
        <fullName evidence="6">SURF1-like protein</fullName>
    </recommendedName>
</protein>
<evidence type="ECO:0000313" key="8">
    <source>
        <dbReference type="Proteomes" id="UP000287908"/>
    </source>
</evidence>
<comment type="subcellular location">
    <subcellularLocation>
        <location evidence="6">Cell membrane</location>
        <topology evidence="6">Multi-pass membrane protein</topology>
    </subcellularLocation>
    <subcellularLocation>
        <location evidence="1">Membrane</location>
    </subcellularLocation>
</comment>
<dbReference type="EMBL" id="PIQF01000002">
    <property type="protein sequence ID" value="RUO76028.1"/>
    <property type="molecule type" value="Genomic_DNA"/>
</dbReference>
<gene>
    <name evidence="7" type="ORF">CWI81_07870</name>
</gene>
<dbReference type="InterPro" id="IPR045214">
    <property type="entry name" value="Surf1/Surf4"/>
</dbReference>
<evidence type="ECO:0000256" key="6">
    <source>
        <dbReference type="RuleBase" id="RU363076"/>
    </source>
</evidence>
<dbReference type="PANTHER" id="PTHR23427">
    <property type="entry name" value="SURFEIT LOCUS PROTEIN"/>
    <property type="match status" value="1"/>
</dbReference>
<evidence type="ECO:0000256" key="5">
    <source>
        <dbReference type="ARBA" id="ARBA00023136"/>
    </source>
</evidence>
<sequence length="248" mass="27884">MTLKIASIKIPLVALIITLLAVAVMVKLGFWQLDRAAQKQALFDDYNTSQTLAASQRTNLNTVNRPPERFEPVAVTGDFDQTRIFLIDNQLVDGQPGYHVIGLFEAASKEQYIPVNLGWVKAPSSRQQLPTIELPTQKITLEGLVQYPEANVFINQVVEPQTVSWPNRVQQFIPGEINEITGIPLTSFVVLLDKNSPHGFKRNWQPEVMPPAKHHGYALQWFSLAFAALVIFTIAIIKINKQKREETS</sequence>
<dbReference type="RefSeq" id="WP_126784751.1">
    <property type="nucleotide sequence ID" value="NZ_PIQF01000002.1"/>
</dbReference>
<proteinExistence type="inferred from homology"/>
<evidence type="ECO:0000256" key="1">
    <source>
        <dbReference type="ARBA" id="ARBA00004370"/>
    </source>
</evidence>
<reference evidence="7 8" key="1">
    <citation type="journal article" date="2011" name="Front. Microbiol.">
        <title>Genomic signatures of strain selection and enhancement in Bacillus atrophaeus var. globigii, a historical biowarfare simulant.</title>
        <authorList>
            <person name="Gibbons H.S."/>
            <person name="Broomall S.M."/>
            <person name="McNew L.A."/>
            <person name="Daligault H."/>
            <person name="Chapman C."/>
            <person name="Bruce D."/>
            <person name="Karavis M."/>
            <person name="Krepps M."/>
            <person name="McGregor P.A."/>
            <person name="Hong C."/>
            <person name="Park K.H."/>
            <person name="Akmal A."/>
            <person name="Feldman A."/>
            <person name="Lin J.S."/>
            <person name="Chang W.E."/>
            <person name="Higgs B.W."/>
            <person name="Demirev P."/>
            <person name="Lindquist J."/>
            <person name="Liem A."/>
            <person name="Fochler E."/>
            <person name="Read T.D."/>
            <person name="Tapia R."/>
            <person name="Johnson S."/>
            <person name="Bishop-Lilly K.A."/>
            <person name="Detter C."/>
            <person name="Han C."/>
            <person name="Sozhamannan S."/>
            <person name="Rosenzweig C.N."/>
            <person name="Skowronski E.W."/>
        </authorList>
    </citation>
    <scope>NUCLEOTIDE SEQUENCE [LARGE SCALE GENOMIC DNA]</scope>
    <source>
        <strain evidence="7 8">CL-SP19</strain>
    </source>
</reference>
<dbReference type="AlphaFoldDB" id="A0A432ZDJ1"/>
<evidence type="ECO:0000256" key="2">
    <source>
        <dbReference type="ARBA" id="ARBA00007165"/>
    </source>
</evidence>
<dbReference type="Proteomes" id="UP000287908">
    <property type="component" value="Unassembled WGS sequence"/>
</dbReference>
<keyword evidence="4 6" id="KW-1133">Transmembrane helix</keyword>
<dbReference type="OrthoDB" id="9789940at2"/>
<dbReference type="Pfam" id="PF02104">
    <property type="entry name" value="SURF1"/>
    <property type="match status" value="1"/>
</dbReference>
<feature type="transmembrane region" description="Helical" evidence="6">
    <location>
        <begin position="12"/>
        <end position="31"/>
    </location>
</feature>
<dbReference type="PANTHER" id="PTHR23427:SF2">
    <property type="entry name" value="SURFEIT LOCUS PROTEIN 1"/>
    <property type="match status" value="1"/>
</dbReference>
<organism evidence="7 8">
    <name type="scientific">Idiomarina seosinensis</name>
    <dbReference type="NCBI Taxonomy" id="281739"/>
    <lineage>
        <taxon>Bacteria</taxon>
        <taxon>Pseudomonadati</taxon>
        <taxon>Pseudomonadota</taxon>
        <taxon>Gammaproteobacteria</taxon>
        <taxon>Alteromonadales</taxon>
        <taxon>Idiomarinaceae</taxon>
        <taxon>Idiomarina</taxon>
    </lineage>
</organism>
<keyword evidence="8" id="KW-1185">Reference proteome</keyword>